<keyword evidence="2" id="KW-1185">Reference proteome</keyword>
<dbReference type="EMBL" id="BNJK01000001">
    <property type="protein sequence ID" value="GHO90062.1"/>
    <property type="molecule type" value="Genomic_DNA"/>
</dbReference>
<organism evidence="1 2">
    <name type="scientific">Reticulibacter mediterranei</name>
    <dbReference type="NCBI Taxonomy" id="2778369"/>
    <lineage>
        <taxon>Bacteria</taxon>
        <taxon>Bacillati</taxon>
        <taxon>Chloroflexota</taxon>
        <taxon>Ktedonobacteria</taxon>
        <taxon>Ktedonobacterales</taxon>
        <taxon>Reticulibacteraceae</taxon>
        <taxon>Reticulibacter</taxon>
    </lineage>
</organism>
<evidence type="ECO:0000313" key="2">
    <source>
        <dbReference type="Proteomes" id="UP000597444"/>
    </source>
</evidence>
<proteinExistence type="predicted"/>
<protein>
    <recommendedName>
        <fullName evidence="3">Transposase IS701-like DDE domain-containing protein</fullName>
    </recommendedName>
</protein>
<accession>A0A8J3N0B0</accession>
<comment type="caution">
    <text evidence="1">The sequence shown here is derived from an EMBL/GenBank/DDBJ whole genome shotgun (WGS) entry which is preliminary data.</text>
</comment>
<evidence type="ECO:0008006" key="3">
    <source>
        <dbReference type="Google" id="ProtNLM"/>
    </source>
</evidence>
<dbReference type="AlphaFoldDB" id="A0A8J3N0B0"/>
<reference evidence="1" key="1">
    <citation type="submission" date="2020-10" db="EMBL/GenBank/DDBJ databases">
        <title>Taxonomic study of unclassified bacteria belonging to the class Ktedonobacteria.</title>
        <authorList>
            <person name="Yabe S."/>
            <person name="Wang C.M."/>
            <person name="Zheng Y."/>
            <person name="Sakai Y."/>
            <person name="Cavaletti L."/>
            <person name="Monciardini P."/>
            <person name="Donadio S."/>
        </authorList>
    </citation>
    <scope>NUCLEOTIDE SEQUENCE</scope>
    <source>
        <strain evidence="1">ID150040</strain>
    </source>
</reference>
<name>A0A8J3N0B0_9CHLR</name>
<sequence>MALDEQRVRLLVEGSSAGGVLVLDDTDWPKKGQSVVGVRHQYSGMDAAKKARVVRCKPESTGKK</sequence>
<evidence type="ECO:0000313" key="1">
    <source>
        <dbReference type="EMBL" id="GHO90062.1"/>
    </source>
</evidence>
<gene>
    <name evidence="1" type="ORF">KSF_001100</name>
</gene>
<dbReference type="Proteomes" id="UP000597444">
    <property type="component" value="Unassembled WGS sequence"/>
</dbReference>